<feature type="domain" description="Alpha-D-phosphohexomutase alpha/beta/alpha" evidence="11">
    <location>
        <begin position="258"/>
        <end position="364"/>
    </location>
</feature>
<keyword evidence="6" id="KW-0413">Isomerase</keyword>
<name>A0A1G9ESR4_9BACT</name>
<dbReference type="InterPro" id="IPR005846">
    <property type="entry name" value="A-D-PHexomutase_a/b/a-III"/>
</dbReference>
<gene>
    <name evidence="12" type="ORF">SAMN05660337_1250</name>
</gene>
<accession>A0A1G9ESR4</accession>
<evidence type="ECO:0000256" key="6">
    <source>
        <dbReference type="ARBA" id="ARBA00023235"/>
    </source>
</evidence>
<dbReference type="Pfam" id="PF02878">
    <property type="entry name" value="PGM_PMM_I"/>
    <property type="match status" value="1"/>
</dbReference>
<dbReference type="CDD" id="cd03089">
    <property type="entry name" value="PMM_PGM"/>
    <property type="match status" value="1"/>
</dbReference>
<evidence type="ECO:0000313" key="13">
    <source>
        <dbReference type="Proteomes" id="UP000199053"/>
    </source>
</evidence>
<dbReference type="Pfam" id="PF02879">
    <property type="entry name" value="PGM_PMM_II"/>
    <property type="match status" value="1"/>
</dbReference>
<comment type="similarity">
    <text evidence="2 7">Belongs to the phosphohexose mutase family.</text>
</comment>
<dbReference type="InterPro" id="IPR005844">
    <property type="entry name" value="A-D-PHexomutase_a/b/a-I"/>
</dbReference>
<keyword evidence="4 7" id="KW-0479">Metal-binding</keyword>
<dbReference type="Pfam" id="PF00408">
    <property type="entry name" value="PGM_PMM_IV"/>
    <property type="match status" value="1"/>
</dbReference>
<dbReference type="GO" id="GO:0000287">
    <property type="term" value="F:magnesium ion binding"/>
    <property type="evidence" value="ECO:0007669"/>
    <property type="project" value="InterPro"/>
</dbReference>
<evidence type="ECO:0000256" key="7">
    <source>
        <dbReference type="RuleBase" id="RU004326"/>
    </source>
</evidence>
<evidence type="ECO:0000256" key="1">
    <source>
        <dbReference type="ARBA" id="ARBA00001946"/>
    </source>
</evidence>
<evidence type="ECO:0000259" key="9">
    <source>
        <dbReference type="Pfam" id="PF02878"/>
    </source>
</evidence>
<evidence type="ECO:0000256" key="5">
    <source>
        <dbReference type="ARBA" id="ARBA00022842"/>
    </source>
</evidence>
<dbReference type="Gene3D" id="3.30.310.50">
    <property type="entry name" value="Alpha-D-phosphohexomutase, C-terminal domain"/>
    <property type="match status" value="1"/>
</dbReference>
<dbReference type="RefSeq" id="WP_092159340.1">
    <property type="nucleotide sequence ID" value="NZ_FNGA01000002.1"/>
</dbReference>
<dbReference type="AlphaFoldDB" id="A0A1G9ESR4"/>
<dbReference type="GO" id="GO:0005975">
    <property type="term" value="P:carbohydrate metabolic process"/>
    <property type="evidence" value="ECO:0007669"/>
    <property type="project" value="InterPro"/>
</dbReference>
<sequence length="451" mass="50449">MQDLSLSCFKAYDLRGKVPKELNPDLAFKIGLAYATVFNPRTVAVGYDVRLSSPSLRSALIEGLNRGGADVKDIGLCGTEEIYHAVFNLGLDGGIMITASHNPKGYNGMKFVRQKAIPVSGDSGLNKIKELILKDSFHPASSSGLVEHIDNTSQYIAHLLSYVSLENLHPLKIVVDPGNGGAGKIVDFLEEHLPFNFVKINYEPDGDFPNGVPNPLLFENRAKTSQAVVRHKADMGIAWDGDFDRCFFFDENGEYIEGYYLVGLLAKMLLEKYPGEKILHDPRLTWNTREIVLQHGGVPLETKTGHAFIKERMRAENAVYGGEMSSHHYFRGFSYCDSGMIPWLLVAELLSVSGKKISEFIADAKESYPSSGEINRRVEDSEKCFKQVREEFQSKALAVTEIDGMSFEFADWRFNLRTSNTEPVIRLNVESRGNTMLMERMTEKILNLIDS</sequence>
<evidence type="ECO:0000313" key="12">
    <source>
        <dbReference type="EMBL" id="SDK79144.1"/>
    </source>
</evidence>
<evidence type="ECO:0000256" key="3">
    <source>
        <dbReference type="ARBA" id="ARBA00022553"/>
    </source>
</evidence>
<keyword evidence="5 7" id="KW-0460">Magnesium</keyword>
<dbReference type="InterPro" id="IPR005843">
    <property type="entry name" value="A-D-PHexomutase_C"/>
</dbReference>
<reference evidence="13" key="1">
    <citation type="submission" date="2016-10" db="EMBL/GenBank/DDBJ databases">
        <authorList>
            <person name="Varghese N."/>
            <person name="Submissions S."/>
        </authorList>
    </citation>
    <scope>NUCLEOTIDE SEQUENCE [LARGE SCALE GENOMIC DNA]</scope>
    <source>
        <strain evidence="13">DSM 16995</strain>
    </source>
</reference>
<dbReference type="InterPro" id="IPR036900">
    <property type="entry name" value="A-D-PHexomutase_C_sf"/>
</dbReference>
<dbReference type="OrthoDB" id="9806956at2"/>
<dbReference type="STRING" id="246191.SAMN05660337_1250"/>
<evidence type="ECO:0000256" key="2">
    <source>
        <dbReference type="ARBA" id="ARBA00010231"/>
    </source>
</evidence>
<dbReference type="InterPro" id="IPR016066">
    <property type="entry name" value="A-D-PHexomutase_CS"/>
</dbReference>
<protein>
    <submittedName>
        <fullName evidence="12">Phosphomannomutase</fullName>
    </submittedName>
</protein>
<comment type="cofactor">
    <cofactor evidence="1">
        <name>Mg(2+)</name>
        <dbReference type="ChEBI" id="CHEBI:18420"/>
    </cofactor>
</comment>
<keyword evidence="13" id="KW-1185">Reference proteome</keyword>
<dbReference type="PROSITE" id="PS00710">
    <property type="entry name" value="PGM_PMM"/>
    <property type="match status" value="1"/>
</dbReference>
<organism evidence="12 13">
    <name type="scientific">Maridesulfovibrio ferrireducens</name>
    <dbReference type="NCBI Taxonomy" id="246191"/>
    <lineage>
        <taxon>Bacteria</taxon>
        <taxon>Pseudomonadati</taxon>
        <taxon>Thermodesulfobacteriota</taxon>
        <taxon>Desulfovibrionia</taxon>
        <taxon>Desulfovibrionales</taxon>
        <taxon>Desulfovibrionaceae</taxon>
        <taxon>Maridesulfovibrio</taxon>
    </lineage>
</organism>
<evidence type="ECO:0000256" key="4">
    <source>
        <dbReference type="ARBA" id="ARBA00022723"/>
    </source>
</evidence>
<dbReference type="SUPFAM" id="SSF53738">
    <property type="entry name" value="Phosphoglucomutase, first 3 domains"/>
    <property type="match status" value="3"/>
</dbReference>
<feature type="domain" description="Alpha-D-phosphohexomutase alpha/beta/alpha" evidence="9">
    <location>
        <begin position="9"/>
        <end position="137"/>
    </location>
</feature>
<keyword evidence="3" id="KW-0597">Phosphoprotein</keyword>
<dbReference type="Proteomes" id="UP000199053">
    <property type="component" value="Unassembled WGS sequence"/>
</dbReference>
<dbReference type="InterPro" id="IPR016055">
    <property type="entry name" value="A-D-PHexomutase_a/b/a-I/II/III"/>
</dbReference>
<dbReference type="EMBL" id="FNGA01000002">
    <property type="protein sequence ID" value="SDK79144.1"/>
    <property type="molecule type" value="Genomic_DNA"/>
</dbReference>
<dbReference type="PRINTS" id="PR00509">
    <property type="entry name" value="PGMPMM"/>
</dbReference>
<evidence type="ECO:0000259" key="8">
    <source>
        <dbReference type="Pfam" id="PF00408"/>
    </source>
</evidence>
<dbReference type="GO" id="GO:0016868">
    <property type="term" value="F:intramolecular phosphotransferase activity"/>
    <property type="evidence" value="ECO:0007669"/>
    <property type="project" value="InterPro"/>
</dbReference>
<proteinExistence type="inferred from homology"/>
<dbReference type="InterPro" id="IPR005845">
    <property type="entry name" value="A-D-PHexomutase_a/b/a-II"/>
</dbReference>
<feature type="domain" description="Alpha-D-phosphohexomutase C-terminal" evidence="8">
    <location>
        <begin position="373"/>
        <end position="446"/>
    </location>
</feature>
<dbReference type="InterPro" id="IPR005841">
    <property type="entry name" value="Alpha-D-phosphohexomutase_SF"/>
</dbReference>
<evidence type="ECO:0000259" key="10">
    <source>
        <dbReference type="Pfam" id="PF02879"/>
    </source>
</evidence>
<dbReference type="PANTHER" id="PTHR43771">
    <property type="entry name" value="PHOSPHOMANNOMUTASE"/>
    <property type="match status" value="1"/>
</dbReference>
<dbReference type="SUPFAM" id="SSF55957">
    <property type="entry name" value="Phosphoglucomutase, C-terminal domain"/>
    <property type="match status" value="1"/>
</dbReference>
<dbReference type="PANTHER" id="PTHR43771:SF1">
    <property type="entry name" value="PHOSPHOMANNOMUTASE"/>
    <property type="match status" value="1"/>
</dbReference>
<dbReference type="Pfam" id="PF02880">
    <property type="entry name" value="PGM_PMM_III"/>
    <property type="match status" value="1"/>
</dbReference>
<evidence type="ECO:0000259" key="11">
    <source>
        <dbReference type="Pfam" id="PF02880"/>
    </source>
</evidence>
<dbReference type="Gene3D" id="3.40.120.10">
    <property type="entry name" value="Alpha-D-Glucose-1,6-Bisphosphate, subunit A, domain 3"/>
    <property type="match status" value="3"/>
</dbReference>
<feature type="domain" description="Alpha-D-phosphohexomutase alpha/beta/alpha" evidence="10">
    <location>
        <begin position="154"/>
        <end position="253"/>
    </location>
</feature>